<evidence type="ECO:0000313" key="1">
    <source>
        <dbReference type="EMBL" id="KOF64043.1"/>
    </source>
</evidence>
<name>A0A0L8FJ89_OCTBM</name>
<organism evidence="1">
    <name type="scientific">Octopus bimaculoides</name>
    <name type="common">California two-spotted octopus</name>
    <dbReference type="NCBI Taxonomy" id="37653"/>
    <lineage>
        <taxon>Eukaryota</taxon>
        <taxon>Metazoa</taxon>
        <taxon>Spiralia</taxon>
        <taxon>Lophotrochozoa</taxon>
        <taxon>Mollusca</taxon>
        <taxon>Cephalopoda</taxon>
        <taxon>Coleoidea</taxon>
        <taxon>Octopodiformes</taxon>
        <taxon>Octopoda</taxon>
        <taxon>Incirrata</taxon>
        <taxon>Octopodidae</taxon>
        <taxon>Octopus</taxon>
    </lineage>
</organism>
<reference evidence="1" key="1">
    <citation type="submission" date="2015-07" db="EMBL/GenBank/DDBJ databases">
        <title>MeaNS - Measles Nucleotide Surveillance Program.</title>
        <authorList>
            <person name="Tran T."/>
            <person name="Druce J."/>
        </authorList>
    </citation>
    <scope>NUCLEOTIDE SEQUENCE</scope>
    <source>
        <strain evidence="1">UCB-OBI-ISO-001</strain>
        <tissue evidence="1">Gonad</tissue>
    </source>
</reference>
<proteinExistence type="predicted"/>
<accession>A0A0L8FJ89</accession>
<sequence length="180" mass="20935">MREIELVANDERNNGKKKKFDKGSYYHFYYYYYYRHHHYYDYNYANCALRLTSHNQHHRNSYAEVFVNSAKLYKLIDCCSLLVSLVFWYPTKGTATSTAAVVATSLQLPLLFILLSLQSWTVSESVNIHNKPIEFDKQEGHIVKCCCIYDNNKPEYWRLSPTSVARCPAAFDGGDLGACR</sequence>
<dbReference type="EMBL" id="KQ430515">
    <property type="protein sequence ID" value="KOF64043.1"/>
    <property type="molecule type" value="Genomic_DNA"/>
</dbReference>
<dbReference type="AlphaFoldDB" id="A0A0L8FJ89"/>
<gene>
    <name evidence="1" type="ORF">OCBIM_22017904mg</name>
</gene>
<protein>
    <submittedName>
        <fullName evidence="1">Uncharacterized protein</fullName>
    </submittedName>
</protein>